<name>Q6NP63_DROME</name>
<dbReference type="EMBL" id="BT011066">
    <property type="protein sequence ID" value="AAR31137.1"/>
    <property type="molecule type" value="mRNA"/>
</dbReference>
<reference evidence="1" key="1">
    <citation type="submission" date="2003-12" db="EMBL/GenBank/DDBJ databases">
        <authorList>
            <person name="Stapleton M."/>
            <person name="Brokstein P."/>
            <person name="Hong L."/>
            <person name="Agbayani A."/>
            <person name="Carlson J."/>
            <person name="Champe M."/>
            <person name="Chavez C."/>
            <person name="Dorsett V."/>
            <person name="Dresnek D."/>
            <person name="Farfan D."/>
            <person name="Frise E."/>
            <person name="George R."/>
            <person name="Gonzalez M."/>
            <person name="Guarin H."/>
            <person name="Kronmiller B."/>
            <person name="Li P."/>
            <person name="Liao G."/>
            <person name="Miranda A."/>
            <person name="Mungall C.J."/>
            <person name="Nunoo J."/>
            <person name="Pacleb J."/>
            <person name="Paragas V."/>
            <person name="Park S."/>
            <person name="Patel S."/>
            <person name="Phouanenavong S."/>
            <person name="Wan K."/>
            <person name="Yu C."/>
            <person name="Lewis S.E."/>
            <person name="Rubin G.M."/>
            <person name="Celniker S."/>
        </authorList>
    </citation>
    <scope>NUCLEOTIDE SEQUENCE</scope>
</reference>
<protein>
    <submittedName>
        <fullName evidence="1">GM09828p</fullName>
    </submittedName>
</protein>
<organism evidence="1">
    <name type="scientific">Drosophila melanogaster</name>
    <name type="common">Fruit fly</name>
    <dbReference type="NCBI Taxonomy" id="7227"/>
    <lineage>
        <taxon>Eukaryota</taxon>
        <taxon>Metazoa</taxon>
        <taxon>Ecdysozoa</taxon>
        <taxon>Arthropoda</taxon>
        <taxon>Hexapoda</taxon>
        <taxon>Insecta</taxon>
        <taxon>Pterygota</taxon>
        <taxon>Neoptera</taxon>
        <taxon>Endopterygota</taxon>
        <taxon>Diptera</taxon>
        <taxon>Brachycera</taxon>
        <taxon>Muscomorpha</taxon>
        <taxon>Ephydroidea</taxon>
        <taxon>Drosophilidae</taxon>
        <taxon>Drosophila</taxon>
        <taxon>Sophophora</taxon>
    </lineage>
</organism>
<proteinExistence type="evidence at transcript level"/>
<dbReference type="AlphaFoldDB" id="Q6NP63"/>
<evidence type="ECO:0000313" key="1">
    <source>
        <dbReference type="EMBL" id="AAR31137.1"/>
    </source>
</evidence>
<accession>Q6NP63</accession>
<sequence length="76" mass="8855">MEATPPPIDFSLQLPSLFCQFFKRQEPTAMMMLMCVPQYLIFPIYPKMCVIKSFRLYNSILNCCSYVSVACFPLEK</sequence>